<accession>A0A3P3W8D3</accession>
<evidence type="ECO:0000313" key="3">
    <source>
        <dbReference type="Proteomes" id="UP000275719"/>
    </source>
</evidence>
<reference evidence="2 3" key="1">
    <citation type="submission" date="2018-11" db="EMBL/GenBank/DDBJ databases">
        <title>Flavobacterium sp. nov., YIM 102701-2 draft genome.</title>
        <authorList>
            <person name="Li G."/>
            <person name="Jiang Y."/>
        </authorList>
    </citation>
    <scope>NUCLEOTIDE SEQUENCE [LARGE SCALE GENOMIC DNA]</scope>
    <source>
        <strain evidence="2 3">YIM 102701-2</strain>
    </source>
</reference>
<sequence>MKTKAYIILFLLSLSLSHFAFGQTNGSGTINLKIIFDKEISIKDIDVYYVKDDGSDFKNMYYTKDNTDNTLNIKGYHHWWAAPSFPIIVFSYPQKDKIFMFYLVSSYSPPYVEDKFNKKILFSFNTPNVHIYRNKENGAFEVDYIGKGFYYGSRTSINELIKIEMNNAE</sequence>
<dbReference type="RefSeq" id="WP_125019393.1">
    <property type="nucleotide sequence ID" value="NZ_RQVQ01000022.1"/>
</dbReference>
<feature type="signal peptide" evidence="1">
    <location>
        <begin position="1"/>
        <end position="20"/>
    </location>
</feature>
<feature type="chain" id="PRO_5018022342" description="7TM-DISM receptor extracellular domain-containing protein" evidence="1">
    <location>
        <begin position="21"/>
        <end position="169"/>
    </location>
</feature>
<dbReference type="OrthoDB" id="9824779at2"/>
<name>A0A3P3W8D3_9FLAO</name>
<dbReference type="Proteomes" id="UP000275719">
    <property type="component" value="Unassembled WGS sequence"/>
</dbReference>
<evidence type="ECO:0008006" key="4">
    <source>
        <dbReference type="Google" id="ProtNLM"/>
    </source>
</evidence>
<keyword evidence="3" id="KW-1185">Reference proteome</keyword>
<gene>
    <name evidence="2" type="ORF">EG240_10710</name>
</gene>
<protein>
    <recommendedName>
        <fullName evidence="4">7TM-DISM receptor extracellular domain-containing protein</fullName>
    </recommendedName>
</protein>
<dbReference type="EMBL" id="RQVQ01000022">
    <property type="protein sequence ID" value="RRJ89859.1"/>
    <property type="molecule type" value="Genomic_DNA"/>
</dbReference>
<keyword evidence="1" id="KW-0732">Signal</keyword>
<comment type="caution">
    <text evidence="2">The sequence shown here is derived from an EMBL/GenBank/DDBJ whole genome shotgun (WGS) entry which is preliminary data.</text>
</comment>
<evidence type="ECO:0000313" key="2">
    <source>
        <dbReference type="EMBL" id="RRJ89859.1"/>
    </source>
</evidence>
<dbReference type="AlphaFoldDB" id="A0A3P3W8D3"/>
<proteinExistence type="predicted"/>
<evidence type="ECO:0000256" key="1">
    <source>
        <dbReference type="SAM" id="SignalP"/>
    </source>
</evidence>
<organism evidence="2 3">
    <name type="scientific">Paenimyroides tangerinum</name>
    <dbReference type="NCBI Taxonomy" id="2488728"/>
    <lineage>
        <taxon>Bacteria</taxon>
        <taxon>Pseudomonadati</taxon>
        <taxon>Bacteroidota</taxon>
        <taxon>Flavobacteriia</taxon>
        <taxon>Flavobacteriales</taxon>
        <taxon>Flavobacteriaceae</taxon>
        <taxon>Paenimyroides</taxon>
    </lineage>
</organism>